<evidence type="ECO:0000256" key="2">
    <source>
        <dbReference type="SAM" id="SignalP"/>
    </source>
</evidence>
<name>A0A1G2KU72_9BACT</name>
<reference evidence="3 4" key="1">
    <citation type="journal article" date="2016" name="Nat. Commun.">
        <title>Thousands of microbial genomes shed light on interconnected biogeochemical processes in an aquifer system.</title>
        <authorList>
            <person name="Anantharaman K."/>
            <person name="Brown C.T."/>
            <person name="Hug L.A."/>
            <person name="Sharon I."/>
            <person name="Castelle C.J."/>
            <person name="Probst A.J."/>
            <person name="Thomas B.C."/>
            <person name="Singh A."/>
            <person name="Wilkins M.J."/>
            <person name="Karaoz U."/>
            <person name="Brodie E.L."/>
            <person name="Williams K.H."/>
            <person name="Hubbard S.S."/>
            <person name="Banfield J.F."/>
        </authorList>
    </citation>
    <scope>NUCLEOTIDE SEQUENCE [LARGE SCALE GENOMIC DNA]</scope>
</reference>
<evidence type="ECO:0000313" key="4">
    <source>
        <dbReference type="Proteomes" id="UP000178710"/>
    </source>
</evidence>
<comment type="caution">
    <text evidence="3">The sequence shown here is derived from an EMBL/GenBank/DDBJ whole genome shotgun (WGS) entry which is preliminary data.</text>
</comment>
<gene>
    <name evidence="3" type="ORF">A3C12_01115</name>
</gene>
<feature type="chain" id="PRO_5009583461" description="Conjugal transfer protein TrbC" evidence="2">
    <location>
        <begin position="23"/>
        <end position="114"/>
    </location>
</feature>
<evidence type="ECO:0008006" key="5">
    <source>
        <dbReference type="Google" id="ProtNLM"/>
    </source>
</evidence>
<evidence type="ECO:0000313" key="3">
    <source>
        <dbReference type="EMBL" id="OHA02162.1"/>
    </source>
</evidence>
<evidence type="ECO:0000256" key="1">
    <source>
        <dbReference type="SAM" id="Phobius"/>
    </source>
</evidence>
<dbReference type="Pfam" id="PF18895">
    <property type="entry name" value="T4SS_pilin"/>
    <property type="match status" value="1"/>
</dbReference>
<dbReference type="EMBL" id="MHQK01000007">
    <property type="protein sequence ID" value="OHA02162.1"/>
    <property type="molecule type" value="Genomic_DNA"/>
</dbReference>
<keyword evidence="1" id="KW-0472">Membrane</keyword>
<organism evidence="3 4">
    <name type="scientific">Candidatus Sungbacteria bacterium RIFCSPHIGHO2_02_FULL_49_20</name>
    <dbReference type="NCBI Taxonomy" id="1802272"/>
    <lineage>
        <taxon>Bacteria</taxon>
        <taxon>Candidatus Sungiibacteriota</taxon>
    </lineage>
</organism>
<sequence>MKVFFYRLLAISWLAAPMSVLAQGSGGKIPPYKAVTGLDTSDTLFAKIGNTAGMIVMGLSVIMIMYAAFLFLTAGGVPDNLTKARNTLIFALAGVAVALLAFVLPTLVSTIFAS</sequence>
<keyword evidence="2" id="KW-0732">Signal</keyword>
<feature type="transmembrane region" description="Helical" evidence="1">
    <location>
        <begin position="87"/>
        <end position="113"/>
    </location>
</feature>
<dbReference type="AlphaFoldDB" id="A0A1G2KU72"/>
<keyword evidence="1" id="KW-1133">Transmembrane helix</keyword>
<dbReference type="InterPro" id="IPR043993">
    <property type="entry name" value="T4SS_pilin"/>
</dbReference>
<protein>
    <recommendedName>
        <fullName evidence="5">Conjugal transfer protein TrbC</fullName>
    </recommendedName>
</protein>
<feature type="transmembrane region" description="Helical" evidence="1">
    <location>
        <begin position="48"/>
        <end position="75"/>
    </location>
</feature>
<feature type="signal peptide" evidence="2">
    <location>
        <begin position="1"/>
        <end position="22"/>
    </location>
</feature>
<dbReference type="Proteomes" id="UP000178710">
    <property type="component" value="Unassembled WGS sequence"/>
</dbReference>
<keyword evidence="1" id="KW-0812">Transmembrane</keyword>
<accession>A0A1G2KU72</accession>
<proteinExistence type="predicted"/>